<dbReference type="Pfam" id="PF17963">
    <property type="entry name" value="Big_9"/>
    <property type="match status" value="2"/>
</dbReference>
<dbReference type="CDD" id="cd00198">
    <property type="entry name" value="vWFA"/>
    <property type="match status" value="1"/>
</dbReference>
<accession>A0AAU7KN03</accession>
<reference evidence="3" key="1">
    <citation type="submission" date="2022-06" db="EMBL/GenBank/DDBJ databases">
        <title>A novel DMS-producing enzyme.</title>
        <authorList>
            <person name="Zhang Y."/>
        </authorList>
    </citation>
    <scope>NUCLEOTIDE SEQUENCE</scope>
    <source>
        <strain evidence="3">RT37</strain>
    </source>
</reference>
<dbReference type="InterPro" id="IPR010221">
    <property type="entry name" value="VCBS_dom"/>
</dbReference>
<evidence type="ECO:0000259" key="2">
    <source>
        <dbReference type="PROSITE" id="PS50234"/>
    </source>
</evidence>
<dbReference type="SUPFAM" id="SSF53300">
    <property type="entry name" value="vWA-like"/>
    <property type="match status" value="1"/>
</dbReference>
<dbReference type="PROSITE" id="PS50234">
    <property type="entry name" value="VWFA"/>
    <property type="match status" value="1"/>
</dbReference>
<dbReference type="Gene3D" id="2.60.40.2810">
    <property type="match status" value="1"/>
</dbReference>
<evidence type="ECO:0000313" key="3">
    <source>
        <dbReference type="EMBL" id="XBO72824.1"/>
    </source>
</evidence>
<dbReference type="Gene3D" id="3.40.50.410">
    <property type="entry name" value="von Willebrand factor, type A domain"/>
    <property type="match status" value="1"/>
</dbReference>
<feature type="region of interest" description="Disordered" evidence="1">
    <location>
        <begin position="388"/>
        <end position="439"/>
    </location>
</feature>
<dbReference type="NCBIfam" id="NF033682">
    <property type="entry name" value="retention_LapA"/>
    <property type="match status" value="1"/>
</dbReference>
<dbReference type="EMBL" id="CP098827">
    <property type="protein sequence ID" value="XBO72824.1"/>
    <property type="molecule type" value="Genomic_DNA"/>
</dbReference>
<feature type="region of interest" description="Disordered" evidence="1">
    <location>
        <begin position="163"/>
        <end position="183"/>
    </location>
</feature>
<dbReference type="NCBIfam" id="TIGR01965">
    <property type="entry name" value="VCBS_repeat"/>
    <property type="match status" value="1"/>
</dbReference>
<dbReference type="RefSeq" id="WP_348828024.1">
    <property type="nucleotide sequence ID" value="NZ_CP098827.1"/>
</dbReference>
<sequence length="1617" mass="167417">MTNVVVTSLQGKAWAKRPDGEVIALEEGDSLNAGDIIVTAEGSRVALQFDDGRPAALLVGAQQVSLPEEQGQGDASSVDFLGREDVSKLLELIAEGSTDILEALEEPSAGGGEGASHDGFDFVRLMRITETSGSQSYSFGDPFIVESAGHGEVGGIADDMDDSDADSGAPSIEFEDGDGGATAGFHSAVEGSQAFLAGRFTVSAPAGVASISVGRRDIAGASDESPLVLEGEHGTLIITGFNPESGIVTYQYTENGLAANHAAGDGSVFDRFDIVVTDSTGETVSESLDINIIDTAPDANDDSAALGEEAVTAISGNVLDNDSAGADSMTFDGFTGNASASYGSFIHNDDGSWSYRVDPDNADVQALKDNQTLKEAFSYTLTDADGDTSSATLTITINGSDDDVPTIEIPDGNEPEGNEPDGNESDGSDPSGPEVVAGDHSVVEGSGATVTGSMTVAADAGIKQVTLADQSGKTVDITGASTGPGAPKSVVVEGKHGSVTVTDYDAASGKITYSYTESGERADHSGDATVLDSFALTVTDNEGDSTSANLEINILDTSPEAVADTTETAEDTAKTYNVLTNNDGTSDTQGDDGAILTKASVRGGEGVGTVAIASNGEITFTPAGAFEGDAVIDYTITDGDGDKSSSTLTVKVAQDSTPSVPGDGDNPTTQSPKATVDEDGLAGGNAGGTGDVAGEASVVKGELGYRFGDDGAADSNAFQWNLAGLPDDLKTADGREVSFELSPDGHTLTGTVTDSNSEKEPVITIAMADQAEGKYKVTLHQALEHAAGDDENDLTFDIGYTVTDADGSEVQGTLSVLIDDDTPVVWEAEQAQLKSGQTGEVRFEAGADDIGKVTFSDVMNGTEVTSVNGGTLLTSNGEVLTYQLSGDGKTLEAKTASGGVAFKASLSADGSTYEVEVIDEGIRAFDDASKEISEGSKHVVREFGTDGSGSGHRFIAFEGADGAADVVASAWTYKGPWASWLRTDGDTQLAAGHDNLTGLDEAVRLDFVDNLRFSDTAPSWDNHRGITHFRQFINAENGTLTDVGIKAIAAAPDGTDTSGHPVAVSGHVLELAKSDVRLVNGAGKDITSLVTIEENADGTLNVRNIPADAQLVLTTGEAFEAIEFRGLDGTRPFSVGDFAYSEAEKDPALSLSLAGTDGDGDTVDGTLTLALPDDDQLLVGGGGDDSITGGSGDDVVLGDAGGKHAVLEPAKDYNLSFIVDVSPSMGAVLENGNSRFKVAIEAIRAKLTELADFEGTIHVQIVAFGGKYSPSIAFNDFSPEDLGDVNDFLDSRAIISGTNFEQAFVTATEWMTDVSRSGFNNVAYFMTDGQPNSHNDNGQVGVSDAGNITTYKDVTNALEGYKPLAAISRVEAIGIGDDVGRDFLKIFDNTADGELEMVPIPLESGASVGSTEMLATFDTGDTGRLASIDNWAVETTNGHIAIDRTPVGTYLRVRDSGAGDGSTVATSDAIVLDEPAGANQFYTLSFDYVTDTPNDFEKEGNPSDRFSWSLEMQNEEGDWDVVATSLPISPSGSINSSSTQFMANGLKGGTYRLQFEVENAAGNFFSLLIHDISLDLYSYTDDQLVPAGEVAIVNSAEEFATALEGGGVIRSASGPWR</sequence>
<feature type="domain" description="VWFA" evidence="2">
    <location>
        <begin position="1214"/>
        <end position="1436"/>
    </location>
</feature>
<feature type="compositionally biased region" description="Acidic residues" evidence="1">
    <location>
        <begin position="400"/>
        <end position="427"/>
    </location>
</feature>
<organism evidence="3">
    <name type="scientific">Halomonas sp. RT37</name>
    <dbReference type="NCBI Taxonomy" id="2950872"/>
    <lineage>
        <taxon>Bacteria</taxon>
        <taxon>Pseudomonadati</taxon>
        <taxon>Pseudomonadota</taxon>
        <taxon>Gammaproteobacteria</taxon>
        <taxon>Oceanospirillales</taxon>
        <taxon>Halomonadaceae</taxon>
        <taxon>Halomonas</taxon>
    </lineage>
</organism>
<dbReference type="InterPro" id="IPR013783">
    <property type="entry name" value="Ig-like_fold"/>
</dbReference>
<dbReference type="InterPro" id="IPR036465">
    <property type="entry name" value="vWFA_dom_sf"/>
</dbReference>
<feature type="compositionally biased region" description="Polar residues" evidence="1">
    <location>
        <begin position="388"/>
        <end position="399"/>
    </location>
</feature>
<proteinExistence type="predicted"/>
<feature type="region of interest" description="Disordered" evidence="1">
    <location>
        <begin position="654"/>
        <end position="693"/>
    </location>
</feature>
<name>A0AAU7KN03_9GAMM</name>
<dbReference type="Pfam" id="PF00092">
    <property type="entry name" value="VWA"/>
    <property type="match status" value="1"/>
</dbReference>
<dbReference type="InterPro" id="IPR011049">
    <property type="entry name" value="Serralysin-like_metalloprot_C"/>
</dbReference>
<dbReference type="Gene3D" id="2.60.40.10">
    <property type="entry name" value="Immunoglobulins"/>
    <property type="match status" value="1"/>
</dbReference>
<evidence type="ECO:0000256" key="1">
    <source>
        <dbReference type="SAM" id="MobiDB-lite"/>
    </source>
</evidence>
<feature type="compositionally biased region" description="Gly residues" evidence="1">
    <location>
        <begin position="681"/>
        <end position="691"/>
    </location>
</feature>
<protein>
    <submittedName>
        <fullName evidence="3">Retention module-containing protein</fullName>
    </submittedName>
</protein>
<dbReference type="SUPFAM" id="SSF51120">
    <property type="entry name" value="beta-Roll"/>
    <property type="match status" value="1"/>
</dbReference>
<gene>
    <name evidence="3" type="ORF">NFG58_09055</name>
</gene>
<dbReference type="InterPro" id="IPR002035">
    <property type="entry name" value="VWF_A"/>
</dbReference>
<dbReference type="SMART" id="SM00327">
    <property type="entry name" value="VWA"/>
    <property type="match status" value="1"/>
</dbReference>
<dbReference type="InterPro" id="IPR047777">
    <property type="entry name" value="LapA-like_RM"/>
</dbReference>